<accession>A0A5D5ALI5</accession>
<proteinExistence type="predicted"/>
<name>A0A5D5ALI5_9EURY</name>
<dbReference type="PIRSF" id="PIRSF001439">
    <property type="entry name" value="CryM"/>
    <property type="match status" value="1"/>
</dbReference>
<evidence type="ECO:0000313" key="2">
    <source>
        <dbReference type="Proteomes" id="UP000324104"/>
    </source>
</evidence>
<keyword evidence="2" id="KW-1185">Reference proteome</keyword>
<dbReference type="InterPro" id="IPR036291">
    <property type="entry name" value="NAD(P)-bd_dom_sf"/>
</dbReference>
<dbReference type="Gene3D" id="3.40.50.720">
    <property type="entry name" value="NAD(P)-binding Rossmann-like Domain"/>
    <property type="match status" value="1"/>
</dbReference>
<sequence>MAPTIISEERASELLSMSTAIDRTETAFRQYATGTLVSQPRSSFDTDSGSLVFTPGENTDDSVIGTRISGKFTIGGSEQADYDVETPVKSDLVVVFDTENGELKGAVAGSRTPDVRTGALGGVAIKHLARPDSKTLGIIGTGRQARTQLEAAVAVTAFDEIRAFSRTEENRERFAREMGSELEIDIEAVDSAEAAVTGADVLVCATTSPSPVFDPDLLEEGTHVHTIGPAWKDAHELDMDVVEMADVIVTDSKEQVREYADRYFLAGTKHEEQMVELADVVLENHPGRTSSDAITLFSPMGLPGTEVILANEILNASTTV</sequence>
<dbReference type="PANTHER" id="PTHR13812:SF19">
    <property type="entry name" value="KETIMINE REDUCTASE MU-CRYSTALLIN"/>
    <property type="match status" value="1"/>
</dbReference>
<dbReference type="InterPro" id="IPR003462">
    <property type="entry name" value="ODC_Mu_crystall"/>
</dbReference>
<dbReference type="PANTHER" id="PTHR13812">
    <property type="entry name" value="KETIMINE REDUCTASE MU-CRYSTALLIN"/>
    <property type="match status" value="1"/>
</dbReference>
<gene>
    <name evidence="1" type="ORF">FYC77_07680</name>
</gene>
<dbReference type="Proteomes" id="UP000324104">
    <property type="component" value="Unassembled WGS sequence"/>
</dbReference>
<organism evidence="1 2">
    <name type="scientific">Natrialba swarupiae</name>
    <dbReference type="NCBI Taxonomy" id="2448032"/>
    <lineage>
        <taxon>Archaea</taxon>
        <taxon>Methanobacteriati</taxon>
        <taxon>Methanobacteriota</taxon>
        <taxon>Stenosarchaea group</taxon>
        <taxon>Halobacteria</taxon>
        <taxon>Halobacteriales</taxon>
        <taxon>Natrialbaceae</taxon>
        <taxon>Natrialba</taxon>
    </lineage>
</organism>
<dbReference type="RefSeq" id="WP_149080926.1">
    <property type="nucleotide sequence ID" value="NZ_VTAW01000007.1"/>
</dbReference>
<reference evidence="1 2" key="1">
    <citation type="submission" date="2019-08" db="EMBL/GenBank/DDBJ databases">
        <title>Archaea genome.</title>
        <authorList>
            <person name="Kajale S."/>
            <person name="Shouche Y."/>
            <person name="Deshpande N."/>
            <person name="Sharma A."/>
        </authorList>
    </citation>
    <scope>NUCLEOTIDE SEQUENCE [LARGE SCALE GENOMIC DNA]</scope>
    <source>
        <strain evidence="1 2">ESP3B_9</strain>
    </source>
</reference>
<dbReference type="InterPro" id="IPR023401">
    <property type="entry name" value="ODC_N"/>
</dbReference>
<protein>
    <submittedName>
        <fullName evidence="1">Ornithine cyclodeaminase family protein</fullName>
    </submittedName>
</protein>
<comment type="caution">
    <text evidence="1">The sequence shown here is derived from an EMBL/GenBank/DDBJ whole genome shotgun (WGS) entry which is preliminary data.</text>
</comment>
<dbReference type="EMBL" id="VTAW01000007">
    <property type="protein sequence ID" value="TYT62639.1"/>
    <property type="molecule type" value="Genomic_DNA"/>
</dbReference>
<dbReference type="Gene3D" id="3.30.1780.10">
    <property type="entry name" value="ornithine cyclodeaminase, domain 1"/>
    <property type="match status" value="1"/>
</dbReference>
<evidence type="ECO:0000313" key="1">
    <source>
        <dbReference type="EMBL" id="TYT62639.1"/>
    </source>
</evidence>
<dbReference type="GO" id="GO:0005737">
    <property type="term" value="C:cytoplasm"/>
    <property type="evidence" value="ECO:0007669"/>
    <property type="project" value="TreeGrafter"/>
</dbReference>
<dbReference type="AlphaFoldDB" id="A0A5D5ALI5"/>
<dbReference type="SUPFAM" id="SSF51735">
    <property type="entry name" value="NAD(P)-binding Rossmann-fold domains"/>
    <property type="match status" value="1"/>
</dbReference>
<dbReference type="Pfam" id="PF02423">
    <property type="entry name" value="OCD_Mu_crystall"/>
    <property type="match status" value="1"/>
</dbReference>